<dbReference type="Gene3D" id="3.40.470.10">
    <property type="entry name" value="Uracil-DNA glycosylase-like domain"/>
    <property type="match status" value="1"/>
</dbReference>
<dbReference type="InterPro" id="IPR001098">
    <property type="entry name" value="DNA-dir_DNA_pol_A_palm_dom"/>
</dbReference>
<dbReference type="SMART" id="SM00986">
    <property type="entry name" value="UDG"/>
    <property type="match status" value="1"/>
</dbReference>
<dbReference type="InterPro" id="IPR005273">
    <property type="entry name" value="Ura-DNA_glyco_family4"/>
</dbReference>
<dbReference type="SMART" id="SM00987">
    <property type="entry name" value="UreE_C"/>
    <property type="match status" value="1"/>
</dbReference>
<dbReference type="Gene3D" id="3.30.420.10">
    <property type="entry name" value="Ribonuclease H-like superfamily/Ribonuclease H"/>
    <property type="match status" value="1"/>
</dbReference>
<dbReference type="Gene3D" id="1.10.150.20">
    <property type="entry name" value="5' to 3' exonuclease, C-terminal subdomain"/>
    <property type="match status" value="1"/>
</dbReference>
<dbReference type="AlphaFoldDB" id="A0A6M3KXJ2"/>
<dbReference type="InterPro" id="IPR036397">
    <property type="entry name" value="RNaseH_sf"/>
</dbReference>
<dbReference type="GO" id="GO:0006302">
    <property type="term" value="P:double-strand break repair"/>
    <property type="evidence" value="ECO:0007669"/>
    <property type="project" value="TreeGrafter"/>
</dbReference>
<dbReference type="InterPro" id="IPR002298">
    <property type="entry name" value="DNA_polymerase_A"/>
</dbReference>
<evidence type="ECO:0000259" key="5">
    <source>
        <dbReference type="SMART" id="SM00986"/>
    </source>
</evidence>
<dbReference type="SUPFAM" id="SSF56672">
    <property type="entry name" value="DNA/RNA polymerases"/>
    <property type="match status" value="1"/>
</dbReference>
<dbReference type="Gene3D" id="3.30.70.370">
    <property type="match status" value="1"/>
</dbReference>
<gene>
    <name evidence="6" type="ORF">MM415B02086_0016</name>
</gene>
<feature type="domain" description="Uracil-DNA glycosylase-like" evidence="5">
    <location>
        <begin position="28"/>
        <end position="172"/>
    </location>
</feature>
<dbReference type="InterPro" id="IPR043502">
    <property type="entry name" value="DNA/RNA_pol_sf"/>
</dbReference>
<dbReference type="PANTHER" id="PTHR10133">
    <property type="entry name" value="DNA POLYMERASE I"/>
    <property type="match status" value="1"/>
</dbReference>
<dbReference type="PANTHER" id="PTHR10133:SF27">
    <property type="entry name" value="DNA POLYMERASE NU"/>
    <property type="match status" value="1"/>
</dbReference>
<dbReference type="InterPro" id="IPR012337">
    <property type="entry name" value="RNaseH-like_sf"/>
</dbReference>
<reference evidence="6" key="1">
    <citation type="submission" date="2020-03" db="EMBL/GenBank/DDBJ databases">
        <title>The deep terrestrial virosphere.</title>
        <authorList>
            <person name="Holmfeldt K."/>
            <person name="Nilsson E."/>
            <person name="Simone D."/>
            <person name="Lopez-Fernandez M."/>
            <person name="Wu X."/>
            <person name="de Brujin I."/>
            <person name="Lundin D."/>
            <person name="Andersson A."/>
            <person name="Bertilsson S."/>
            <person name="Dopson M."/>
        </authorList>
    </citation>
    <scope>NUCLEOTIDE SEQUENCE</scope>
    <source>
        <strain evidence="6">MM415B02086</strain>
    </source>
</reference>
<dbReference type="InterPro" id="IPR002562">
    <property type="entry name" value="3'-5'_exonuclease_dom"/>
</dbReference>
<dbReference type="Gene3D" id="1.20.1060.10">
    <property type="entry name" value="Taq DNA Polymerase, Chain T, domain 4"/>
    <property type="match status" value="1"/>
</dbReference>
<dbReference type="Pfam" id="PF03167">
    <property type="entry name" value="UDG"/>
    <property type="match status" value="1"/>
</dbReference>
<dbReference type="SMART" id="SM00482">
    <property type="entry name" value="POLAc"/>
    <property type="match status" value="1"/>
</dbReference>
<evidence type="ECO:0000313" key="6">
    <source>
        <dbReference type="EMBL" id="QJA86392.1"/>
    </source>
</evidence>
<dbReference type="GO" id="GO:0006261">
    <property type="term" value="P:DNA-templated DNA replication"/>
    <property type="evidence" value="ECO:0007669"/>
    <property type="project" value="InterPro"/>
</dbReference>
<dbReference type="GO" id="GO:0003677">
    <property type="term" value="F:DNA binding"/>
    <property type="evidence" value="ECO:0007669"/>
    <property type="project" value="InterPro"/>
</dbReference>
<evidence type="ECO:0000256" key="3">
    <source>
        <dbReference type="ARBA" id="ARBA00022705"/>
    </source>
</evidence>
<organism evidence="6">
    <name type="scientific">viral metagenome</name>
    <dbReference type="NCBI Taxonomy" id="1070528"/>
    <lineage>
        <taxon>unclassified sequences</taxon>
        <taxon>metagenomes</taxon>
        <taxon>organismal metagenomes</taxon>
    </lineage>
</organism>
<dbReference type="PRINTS" id="PR00868">
    <property type="entry name" value="DNAPOLI"/>
</dbReference>
<evidence type="ECO:0000256" key="1">
    <source>
        <dbReference type="ARBA" id="ARBA00006521"/>
    </source>
</evidence>
<dbReference type="NCBIfam" id="TIGR00758">
    <property type="entry name" value="UDG_fam4"/>
    <property type="match status" value="1"/>
</dbReference>
<evidence type="ECO:0000259" key="4">
    <source>
        <dbReference type="SMART" id="SM00482"/>
    </source>
</evidence>
<dbReference type="SUPFAM" id="SSF53098">
    <property type="entry name" value="Ribonuclease H-like"/>
    <property type="match status" value="1"/>
</dbReference>
<protein>
    <recommendedName>
        <fullName evidence="2">Type-4 uracil-DNA glycosylase</fullName>
    </recommendedName>
</protein>
<sequence>MDSLEQIDSEIKICQRCELRAGCTQPVPGIGNIGAKYFLLGEAPGREEDVAGLPFIGSAGRKLDKLLALADIDINNCYLSNVCRCRPPKNRDPRKKEIKACVEFLWREIRLVKPQYIIALGATPLGLFTTSGVRQTHGTMMDINVEGATYKLISQYHPAACLHQPRLWAEMLGDWENLPEKVPHDFTILPESALDSTSVPIMALDTETDGHGGLGQWSVAFRYSGQIYVIPFYGKRKGMSFSNPLVFHNAKYDIRELKANGIEVKGPIHDTMILAYCMGLGKQAPKDDSKARAGSNMVGGLGLKYLARRHLGMQMMKWDDVKENPESVPEYNAMDSVGTLLLAEKWMPQVGQFYYNIDMPLLPVLMAMEDRGVQIDPNFLATFAKDLDNRLANFDLPLNPHATQDVQSYVYGTLGVEPWKFTETGAPSVESEVLETINDPVVKQILEYKELYKDRGTYVENYVKMRDIEDRVHPEYKQTSTSTSRLSCARPNLQNVDKDGDMRKLIVAKEGHKLVRFDFDQLEFRTLACITLDPVLLSALAQNKKIHTVTAERMGVKYRDAKTVNFGVMFGQEAWSLSQQLRISIGEARNFLDYYFATFPGIKRYRDQQTERIKAEKKATIPWTGRTRRIDAMYVESWRIQQEGIKEGINLPVQGTAAEVVKTVMIELHRLGAPMVLQVHDELLLEVPKKDAVEYSQWLKEYVPTIVTINDVQFPIDVSIGDNWYEVSK</sequence>
<dbReference type="EMBL" id="MT142632">
    <property type="protein sequence ID" value="QJA86392.1"/>
    <property type="molecule type" value="Genomic_DNA"/>
</dbReference>
<accession>A0A6M3KXJ2</accession>
<dbReference type="InterPro" id="IPR036895">
    <property type="entry name" value="Uracil-DNA_glycosylase-like_sf"/>
</dbReference>
<dbReference type="GO" id="GO:0003887">
    <property type="term" value="F:DNA-directed DNA polymerase activity"/>
    <property type="evidence" value="ECO:0007669"/>
    <property type="project" value="InterPro"/>
</dbReference>
<proteinExistence type="inferred from homology"/>
<dbReference type="InterPro" id="IPR005122">
    <property type="entry name" value="Uracil-DNA_glycosylase-like"/>
</dbReference>
<dbReference type="CDD" id="cd10030">
    <property type="entry name" value="UDG-F4_TTUDGA_SPO1dp_like"/>
    <property type="match status" value="1"/>
</dbReference>
<evidence type="ECO:0000256" key="2">
    <source>
        <dbReference type="ARBA" id="ARBA00019403"/>
    </source>
</evidence>
<dbReference type="SUPFAM" id="SSF52141">
    <property type="entry name" value="Uracil-DNA glycosylase-like"/>
    <property type="match status" value="1"/>
</dbReference>
<keyword evidence="3" id="KW-0235">DNA replication</keyword>
<feature type="domain" description="DNA-directed DNA polymerase family A palm" evidence="4">
    <location>
        <begin position="499"/>
        <end position="691"/>
    </location>
</feature>
<dbReference type="Pfam" id="PF00476">
    <property type="entry name" value="DNA_pol_A"/>
    <property type="match status" value="1"/>
</dbReference>
<dbReference type="GO" id="GO:0008408">
    <property type="term" value="F:3'-5' exonuclease activity"/>
    <property type="evidence" value="ECO:0007669"/>
    <property type="project" value="InterPro"/>
</dbReference>
<comment type="similarity">
    <text evidence="1">Belongs to the uracil-DNA glycosylase (UDG) superfamily. Type 4 (UDGa) family.</text>
</comment>
<dbReference type="Pfam" id="PF01612">
    <property type="entry name" value="DNA_pol_A_exo1"/>
    <property type="match status" value="1"/>
</dbReference>
<name>A0A6M3KXJ2_9ZZZZ</name>